<proteinExistence type="predicted"/>
<dbReference type="GO" id="GO:0035091">
    <property type="term" value="F:phosphatidylinositol binding"/>
    <property type="evidence" value="ECO:0007669"/>
    <property type="project" value="TreeGrafter"/>
</dbReference>
<dbReference type="STRING" id="144197.ENSSPAP00000031333"/>
<accession>A0A3B5BD38</accession>
<keyword evidence="1" id="KW-0472">Membrane</keyword>
<protein>
    <recommendedName>
        <fullName evidence="2">PXA domain-containing protein</fullName>
    </recommendedName>
</protein>
<keyword evidence="1" id="KW-1133">Transmembrane helix</keyword>
<dbReference type="Pfam" id="PF02194">
    <property type="entry name" value="PXA"/>
    <property type="match status" value="1"/>
</dbReference>
<name>A0A3B5BD38_9TELE</name>
<evidence type="ECO:0000313" key="3">
    <source>
        <dbReference type="Ensembl" id="ENSSPAP00000031333.1"/>
    </source>
</evidence>
<evidence type="ECO:0000256" key="1">
    <source>
        <dbReference type="SAM" id="Phobius"/>
    </source>
</evidence>
<sequence length="127" mass="15242">MFHLAFYIFCFIGGGFVVTLLYGKTEKHLEKCKQSHLPPTQINLLKTLDEMKLEMRPIKTDRRLFALRDYIQDWYCTLSEDESFLLEIRQTLQKALVVFLYIICKFESKENNQKKKKKTQYRLPKLI</sequence>
<dbReference type="GO" id="GO:0005769">
    <property type="term" value="C:early endosome"/>
    <property type="evidence" value="ECO:0007669"/>
    <property type="project" value="TreeGrafter"/>
</dbReference>
<dbReference type="InterPro" id="IPR003114">
    <property type="entry name" value="Phox_assoc"/>
</dbReference>
<evidence type="ECO:0000259" key="2">
    <source>
        <dbReference type="Pfam" id="PF02194"/>
    </source>
</evidence>
<dbReference type="GeneTree" id="ENSGT00940000182359"/>
<dbReference type="PANTHER" id="PTHR22775">
    <property type="entry name" value="SORTING NEXIN"/>
    <property type="match status" value="1"/>
</dbReference>
<dbReference type="PANTHER" id="PTHR22775:SF3">
    <property type="entry name" value="SORTING NEXIN-13"/>
    <property type="match status" value="1"/>
</dbReference>
<feature type="transmembrane region" description="Helical" evidence="1">
    <location>
        <begin position="6"/>
        <end position="23"/>
    </location>
</feature>
<organism evidence="3">
    <name type="scientific">Stegastes partitus</name>
    <name type="common">bicolor damselfish</name>
    <dbReference type="NCBI Taxonomy" id="144197"/>
    <lineage>
        <taxon>Eukaryota</taxon>
        <taxon>Metazoa</taxon>
        <taxon>Chordata</taxon>
        <taxon>Craniata</taxon>
        <taxon>Vertebrata</taxon>
        <taxon>Euteleostomi</taxon>
        <taxon>Actinopterygii</taxon>
        <taxon>Neopterygii</taxon>
        <taxon>Teleostei</taxon>
        <taxon>Neoteleostei</taxon>
        <taxon>Acanthomorphata</taxon>
        <taxon>Ovalentaria</taxon>
        <taxon>Pomacentridae</taxon>
        <taxon>Stegastes</taxon>
    </lineage>
</organism>
<keyword evidence="1" id="KW-0812">Transmembrane</keyword>
<reference evidence="3" key="1">
    <citation type="submission" date="2023-09" db="UniProtKB">
        <authorList>
            <consortium name="Ensembl"/>
        </authorList>
    </citation>
    <scope>IDENTIFICATION</scope>
</reference>
<dbReference type="Ensembl" id="ENSSPAT00000031835.1">
    <property type="protein sequence ID" value="ENSSPAP00000031333.1"/>
    <property type="gene ID" value="ENSSPAG00000023484.1"/>
</dbReference>
<feature type="domain" description="PXA" evidence="2">
    <location>
        <begin position="66"/>
        <end position="97"/>
    </location>
</feature>
<dbReference type="AlphaFoldDB" id="A0A3B5BD38"/>